<dbReference type="EMBL" id="AP022581">
    <property type="protein sequence ID" value="BBX97289.1"/>
    <property type="molecule type" value="Genomic_DNA"/>
</dbReference>
<dbReference type="KEGG" id="mlj:MLAC_25830"/>
<accession>A0A7I7NLW5</accession>
<gene>
    <name evidence="2" type="ORF">MLAC_25830</name>
</gene>
<evidence type="ECO:0000256" key="1">
    <source>
        <dbReference type="SAM" id="MobiDB-lite"/>
    </source>
</evidence>
<feature type="region of interest" description="Disordered" evidence="1">
    <location>
        <begin position="78"/>
        <end position="98"/>
    </location>
</feature>
<protein>
    <submittedName>
        <fullName evidence="2">Uncharacterized protein</fullName>
    </submittedName>
</protein>
<reference evidence="2 3" key="1">
    <citation type="journal article" date="2019" name="Emerg. Microbes Infect.">
        <title>Comprehensive subspecies identification of 175 nontuberculous mycobacteria species based on 7547 genomic profiles.</title>
        <authorList>
            <person name="Matsumoto Y."/>
            <person name="Kinjo T."/>
            <person name="Motooka D."/>
            <person name="Nabeya D."/>
            <person name="Jung N."/>
            <person name="Uechi K."/>
            <person name="Horii T."/>
            <person name="Iida T."/>
            <person name="Fujita J."/>
            <person name="Nakamura S."/>
        </authorList>
    </citation>
    <scope>NUCLEOTIDE SEQUENCE [LARGE SCALE GENOMIC DNA]</scope>
    <source>
        <strain evidence="2 3">JCM 15657</strain>
    </source>
</reference>
<organism evidence="2 3">
    <name type="scientific">Mycobacterium lacus</name>
    <dbReference type="NCBI Taxonomy" id="169765"/>
    <lineage>
        <taxon>Bacteria</taxon>
        <taxon>Bacillati</taxon>
        <taxon>Actinomycetota</taxon>
        <taxon>Actinomycetes</taxon>
        <taxon>Mycobacteriales</taxon>
        <taxon>Mycobacteriaceae</taxon>
        <taxon>Mycobacterium</taxon>
    </lineage>
</organism>
<evidence type="ECO:0000313" key="2">
    <source>
        <dbReference type="EMBL" id="BBX97289.1"/>
    </source>
</evidence>
<dbReference type="Proteomes" id="UP000466396">
    <property type="component" value="Chromosome"/>
</dbReference>
<sequence>MIKHPAAIDPIPAANNSKTIRLTVTPCQRIPLSHDPFANTTGSDTRLFGQCTNGTHGGNGFTKPVVMHAVNFCWDPTRGREQHRQSAHRLPPRSTGPQ</sequence>
<name>A0A7I7NLW5_9MYCO</name>
<dbReference type="AlphaFoldDB" id="A0A7I7NLW5"/>
<proteinExistence type="predicted"/>
<keyword evidence="3" id="KW-1185">Reference proteome</keyword>
<evidence type="ECO:0000313" key="3">
    <source>
        <dbReference type="Proteomes" id="UP000466396"/>
    </source>
</evidence>